<dbReference type="OrthoDB" id="9799092at2"/>
<dbReference type="InterPro" id="IPR007344">
    <property type="entry name" value="GrpB/CoaE"/>
</dbReference>
<comment type="caution">
    <text evidence="1">The sequence shown here is derived from an EMBL/GenBank/DDBJ whole genome shotgun (WGS) entry which is preliminary data.</text>
</comment>
<proteinExistence type="predicted"/>
<name>A0A2N8L0A0_9BURK</name>
<sequence>MELFPADAYQAALATRFDAVAAPLRAWVPEGRLEHIGSSAVPGAVSKGDLDLCLIVPAAAHADTVACLQAQGYVEQQDTLRTPELCMLIAPAALPEHAVQVVAAGSEFEDFLQFRDALLADPELVQQYNAIKQAHASSGEAAYRAAKSDFIARVLQGQATPPLA</sequence>
<dbReference type="Pfam" id="PF04229">
    <property type="entry name" value="GrpB"/>
    <property type="match status" value="1"/>
</dbReference>
<dbReference type="PANTHER" id="PTHR34822:SF1">
    <property type="entry name" value="GRPB FAMILY PROTEIN"/>
    <property type="match status" value="1"/>
</dbReference>
<reference evidence="1 2" key="1">
    <citation type="submission" date="2018-01" db="EMBL/GenBank/DDBJ databases">
        <title>Draft genome sequence of Paucibacter aquatile CR182 isolated from freshwater of the Nakdong River.</title>
        <authorList>
            <person name="Choi A."/>
            <person name="Chung E.J."/>
        </authorList>
    </citation>
    <scope>NUCLEOTIDE SEQUENCE [LARGE SCALE GENOMIC DNA]</scope>
    <source>
        <strain evidence="1 2">CR182</strain>
    </source>
</reference>
<accession>A0A2N8L0A0</accession>
<evidence type="ECO:0000313" key="1">
    <source>
        <dbReference type="EMBL" id="PND39128.1"/>
    </source>
</evidence>
<dbReference type="PANTHER" id="PTHR34822">
    <property type="entry name" value="GRPB DOMAIN PROTEIN (AFU_ORTHOLOGUE AFUA_1G01530)"/>
    <property type="match status" value="1"/>
</dbReference>
<gene>
    <name evidence="1" type="ORF">C1O66_17415</name>
</gene>
<dbReference type="SUPFAM" id="SSF81301">
    <property type="entry name" value="Nucleotidyltransferase"/>
    <property type="match status" value="1"/>
</dbReference>
<protein>
    <recommendedName>
        <fullName evidence="3">GrpB family protein</fullName>
    </recommendedName>
</protein>
<dbReference type="AlphaFoldDB" id="A0A2N8L0A0"/>
<evidence type="ECO:0008006" key="3">
    <source>
        <dbReference type="Google" id="ProtNLM"/>
    </source>
</evidence>
<dbReference type="Gene3D" id="3.30.460.10">
    <property type="entry name" value="Beta Polymerase, domain 2"/>
    <property type="match status" value="1"/>
</dbReference>
<dbReference type="Proteomes" id="UP000235916">
    <property type="component" value="Unassembled WGS sequence"/>
</dbReference>
<organism evidence="1 2">
    <name type="scientific">Kinneretia aquatilis</name>
    <dbReference type="NCBI Taxonomy" id="2070761"/>
    <lineage>
        <taxon>Bacteria</taxon>
        <taxon>Pseudomonadati</taxon>
        <taxon>Pseudomonadota</taxon>
        <taxon>Betaproteobacteria</taxon>
        <taxon>Burkholderiales</taxon>
        <taxon>Sphaerotilaceae</taxon>
        <taxon>Roseateles</taxon>
    </lineage>
</organism>
<dbReference type="RefSeq" id="WP_102769046.1">
    <property type="nucleotide sequence ID" value="NZ_POSP01000003.1"/>
</dbReference>
<evidence type="ECO:0000313" key="2">
    <source>
        <dbReference type="Proteomes" id="UP000235916"/>
    </source>
</evidence>
<dbReference type="InterPro" id="IPR043519">
    <property type="entry name" value="NT_sf"/>
</dbReference>
<dbReference type="EMBL" id="POSP01000003">
    <property type="protein sequence ID" value="PND39128.1"/>
    <property type="molecule type" value="Genomic_DNA"/>
</dbReference>
<keyword evidence="2" id="KW-1185">Reference proteome</keyword>